<evidence type="ECO:0000256" key="1">
    <source>
        <dbReference type="SAM" id="MobiDB-lite"/>
    </source>
</evidence>
<name>A0AAW0L775_QUESU</name>
<feature type="region of interest" description="Disordered" evidence="1">
    <location>
        <begin position="58"/>
        <end position="113"/>
    </location>
</feature>
<evidence type="ECO:0000313" key="2">
    <source>
        <dbReference type="EMBL" id="KAK7846461.1"/>
    </source>
</evidence>
<evidence type="ECO:0000313" key="3">
    <source>
        <dbReference type="Proteomes" id="UP000237347"/>
    </source>
</evidence>
<organism evidence="2 3">
    <name type="scientific">Quercus suber</name>
    <name type="common">Cork oak</name>
    <dbReference type="NCBI Taxonomy" id="58331"/>
    <lineage>
        <taxon>Eukaryota</taxon>
        <taxon>Viridiplantae</taxon>
        <taxon>Streptophyta</taxon>
        <taxon>Embryophyta</taxon>
        <taxon>Tracheophyta</taxon>
        <taxon>Spermatophyta</taxon>
        <taxon>Magnoliopsida</taxon>
        <taxon>eudicotyledons</taxon>
        <taxon>Gunneridae</taxon>
        <taxon>Pentapetalae</taxon>
        <taxon>rosids</taxon>
        <taxon>fabids</taxon>
        <taxon>Fagales</taxon>
        <taxon>Fagaceae</taxon>
        <taxon>Quercus</taxon>
    </lineage>
</organism>
<gene>
    <name evidence="2" type="ORF">CFP56_007949</name>
</gene>
<accession>A0AAW0L775</accession>
<feature type="compositionally biased region" description="Acidic residues" evidence="1">
    <location>
        <begin position="82"/>
        <end position="113"/>
    </location>
</feature>
<reference evidence="2 3" key="1">
    <citation type="journal article" date="2018" name="Sci. Data">
        <title>The draft genome sequence of cork oak.</title>
        <authorList>
            <person name="Ramos A.M."/>
            <person name="Usie A."/>
            <person name="Barbosa P."/>
            <person name="Barros P.M."/>
            <person name="Capote T."/>
            <person name="Chaves I."/>
            <person name="Simoes F."/>
            <person name="Abreu I."/>
            <person name="Carrasquinho I."/>
            <person name="Faro C."/>
            <person name="Guimaraes J.B."/>
            <person name="Mendonca D."/>
            <person name="Nobrega F."/>
            <person name="Rodrigues L."/>
            <person name="Saibo N.J.M."/>
            <person name="Varela M.C."/>
            <person name="Egas C."/>
            <person name="Matos J."/>
            <person name="Miguel C.M."/>
            <person name="Oliveira M.M."/>
            <person name="Ricardo C.P."/>
            <person name="Goncalves S."/>
        </authorList>
    </citation>
    <scope>NUCLEOTIDE SEQUENCE [LARGE SCALE GENOMIC DNA]</scope>
    <source>
        <strain evidence="3">cv. HL8</strain>
    </source>
</reference>
<dbReference type="AlphaFoldDB" id="A0AAW0L775"/>
<sequence>MLSSPCAASKTNDRKLLANFSISHVHVVGRCLSPAFVVENIQPSGTFVLKKDMRCKFHRQQSSPDNEAQEISDDQLQRQNEEYESGEEEDVVDIEEYESGEEEYESGEEEDEA</sequence>
<dbReference type="Proteomes" id="UP000237347">
    <property type="component" value="Unassembled WGS sequence"/>
</dbReference>
<protein>
    <submittedName>
        <fullName evidence="2">Uncharacterized protein</fullName>
    </submittedName>
</protein>
<dbReference type="EMBL" id="PKMF04000155">
    <property type="protein sequence ID" value="KAK7846461.1"/>
    <property type="molecule type" value="Genomic_DNA"/>
</dbReference>
<keyword evidence="3" id="KW-1185">Reference proteome</keyword>
<comment type="caution">
    <text evidence="2">The sequence shown here is derived from an EMBL/GenBank/DDBJ whole genome shotgun (WGS) entry which is preliminary data.</text>
</comment>
<proteinExistence type="predicted"/>